<proteinExistence type="predicted"/>
<comment type="caution">
    <text evidence="1">The sequence shown here is derived from an EMBL/GenBank/DDBJ whole genome shotgun (WGS) entry which is preliminary data.</text>
</comment>
<evidence type="ECO:0000313" key="1">
    <source>
        <dbReference type="EMBL" id="MDG9699739.1"/>
    </source>
</evidence>
<dbReference type="InterPro" id="IPR011009">
    <property type="entry name" value="Kinase-like_dom_sf"/>
</dbReference>
<dbReference type="SUPFAM" id="SSF56112">
    <property type="entry name" value="Protein kinase-like (PK-like)"/>
    <property type="match status" value="1"/>
</dbReference>
<keyword evidence="2" id="KW-1185">Reference proteome</keyword>
<reference evidence="1 2" key="1">
    <citation type="submission" date="2023-04" db="EMBL/GenBank/DDBJ databases">
        <title>Ottowia paracancer sp. nov., isolated from human stomach.</title>
        <authorList>
            <person name="Song Y."/>
        </authorList>
    </citation>
    <scope>NUCLEOTIDE SEQUENCE [LARGE SCALE GENOMIC DNA]</scope>
    <source>
        <strain evidence="1 2">10c7w1</strain>
    </source>
</reference>
<dbReference type="RefSeq" id="WP_279524586.1">
    <property type="nucleotide sequence ID" value="NZ_JARVII010000016.1"/>
</dbReference>
<evidence type="ECO:0008006" key="3">
    <source>
        <dbReference type="Google" id="ProtNLM"/>
    </source>
</evidence>
<sequence length="270" mass="28989">MTAPALSPQDLQAIASAASQWRGGNVAVVQTPHAGRVVVKSMRAPRHPARYRLLGALAGLLGAPYLKTAPLLGGAAGQALEVRRLRALHAAGVRVPQVLHVAPDHFVMQWLGPGDLAAALRQRHPQAAALWREGGEALTRIHCAGQCLSQAFARNMIVSETGTLAGMIDFEDDPLQVMPLADAQARNWLDYLHSTLWLAPLPQAEADACLDAWMQAAPAATRARFTHACQRLAWLRALPTHRRWGRDTVSLQAAAAAAHRFLGRQAAPSA</sequence>
<dbReference type="Proteomes" id="UP001237156">
    <property type="component" value="Unassembled WGS sequence"/>
</dbReference>
<name>A0AAW6RM84_9BURK</name>
<organism evidence="1 2">
    <name type="scientific">Ottowia cancrivicina</name>
    <dbReference type="NCBI Taxonomy" id="3040346"/>
    <lineage>
        <taxon>Bacteria</taxon>
        <taxon>Pseudomonadati</taxon>
        <taxon>Pseudomonadota</taxon>
        <taxon>Betaproteobacteria</taxon>
        <taxon>Burkholderiales</taxon>
        <taxon>Comamonadaceae</taxon>
        <taxon>Ottowia</taxon>
    </lineage>
</organism>
<dbReference type="EMBL" id="JARVII010000016">
    <property type="protein sequence ID" value="MDG9699739.1"/>
    <property type="molecule type" value="Genomic_DNA"/>
</dbReference>
<protein>
    <recommendedName>
        <fullName evidence="3">Aminoglycoside phosphotransferase domain-containing protein</fullName>
    </recommendedName>
</protein>
<evidence type="ECO:0000313" key="2">
    <source>
        <dbReference type="Proteomes" id="UP001237156"/>
    </source>
</evidence>
<gene>
    <name evidence="1" type="ORF">QB898_08460</name>
</gene>
<dbReference type="AlphaFoldDB" id="A0AAW6RM84"/>
<accession>A0AAW6RM84</accession>